<keyword evidence="2" id="KW-1185">Reference proteome</keyword>
<proteinExistence type="predicted"/>
<name>A0A120MYG4_9SPHI</name>
<dbReference type="EMBL" id="AP017313">
    <property type="protein sequence ID" value="BAU52998.1"/>
    <property type="molecule type" value="Genomic_DNA"/>
</dbReference>
<accession>A0A120MYG4</accession>
<sequence length="57" mass="6897">MHLAYSSINTTIQQQHQENNQNERQIRYLAYLVTCQKFRREIAAIQKYLPGWAPEFR</sequence>
<protein>
    <submittedName>
        <fullName evidence="1">Uncharacterized protein</fullName>
    </submittedName>
</protein>
<evidence type="ECO:0000313" key="1">
    <source>
        <dbReference type="EMBL" id="BAU52998.1"/>
    </source>
</evidence>
<dbReference type="AlphaFoldDB" id="A0A120MYG4"/>
<gene>
    <name evidence="1" type="ORF">MgSA37_01165</name>
</gene>
<dbReference type="OrthoDB" id="800062at2"/>
<organism evidence="1 2">
    <name type="scientific">Mucilaginibacter gotjawali</name>
    <dbReference type="NCBI Taxonomy" id="1550579"/>
    <lineage>
        <taxon>Bacteria</taxon>
        <taxon>Pseudomonadati</taxon>
        <taxon>Bacteroidota</taxon>
        <taxon>Sphingobacteriia</taxon>
        <taxon>Sphingobacteriales</taxon>
        <taxon>Sphingobacteriaceae</taxon>
        <taxon>Mucilaginibacter</taxon>
    </lineage>
</organism>
<dbReference type="Proteomes" id="UP000218263">
    <property type="component" value="Chromosome"/>
</dbReference>
<dbReference type="KEGG" id="mgot:MgSA37_01165"/>
<evidence type="ECO:0000313" key="2">
    <source>
        <dbReference type="Proteomes" id="UP000218263"/>
    </source>
</evidence>
<dbReference type="RefSeq" id="WP_157750456.1">
    <property type="nucleotide sequence ID" value="NZ_AP017313.1"/>
</dbReference>
<reference evidence="1 2" key="1">
    <citation type="submission" date="2015-12" db="EMBL/GenBank/DDBJ databases">
        <title>Genome sequence of Mucilaginibacter gotjawali.</title>
        <authorList>
            <person name="Lee J.S."/>
            <person name="Lee K.C."/>
            <person name="Kim K.K."/>
            <person name="Lee B.W."/>
        </authorList>
    </citation>
    <scope>NUCLEOTIDE SEQUENCE [LARGE SCALE GENOMIC DNA]</scope>
    <source>
        <strain evidence="1 2">SA3-7</strain>
    </source>
</reference>